<dbReference type="Gene3D" id="1.10.10.10">
    <property type="entry name" value="Winged helix-like DNA-binding domain superfamily/Winged helix DNA-binding domain"/>
    <property type="match status" value="1"/>
</dbReference>
<keyword evidence="6" id="KW-1185">Reference proteome</keyword>
<gene>
    <name evidence="5" type="ORF">EV379_2956</name>
</gene>
<evidence type="ECO:0000313" key="5">
    <source>
        <dbReference type="EMBL" id="RZU66594.1"/>
    </source>
</evidence>
<dbReference type="Proteomes" id="UP000291483">
    <property type="component" value="Unassembled WGS sequence"/>
</dbReference>
<proteinExistence type="predicted"/>
<dbReference type="SMART" id="SM00421">
    <property type="entry name" value="HTH_LUXR"/>
    <property type="match status" value="1"/>
</dbReference>
<dbReference type="AlphaFoldDB" id="A0A4Q8APK5"/>
<dbReference type="OrthoDB" id="3171430at2"/>
<dbReference type="InterPro" id="IPR000792">
    <property type="entry name" value="Tscrpt_reg_LuxR_C"/>
</dbReference>
<evidence type="ECO:0000256" key="3">
    <source>
        <dbReference type="ARBA" id="ARBA00023163"/>
    </source>
</evidence>
<dbReference type="PANTHER" id="PTHR44688">
    <property type="entry name" value="DNA-BINDING TRANSCRIPTIONAL ACTIVATOR DEVR_DOSR"/>
    <property type="match status" value="1"/>
</dbReference>
<dbReference type="SUPFAM" id="SSF48452">
    <property type="entry name" value="TPR-like"/>
    <property type="match status" value="1"/>
</dbReference>
<comment type="caution">
    <text evidence="5">The sequence shown here is derived from an EMBL/GenBank/DDBJ whole genome shotgun (WGS) entry which is preliminary data.</text>
</comment>
<dbReference type="CDD" id="cd06170">
    <property type="entry name" value="LuxR_C_like"/>
    <property type="match status" value="1"/>
</dbReference>
<dbReference type="EMBL" id="SHLC01000001">
    <property type="protein sequence ID" value="RZU66594.1"/>
    <property type="molecule type" value="Genomic_DNA"/>
</dbReference>
<evidence type="ECO:0000256" key="1">
    <source>
        <dbReference type="ARBA" id="ARBA00023015"/>
    </source>
</evidence>
<organism evidence="5 6">
    <name type="scientific">Microterricola gilva</name>
    <dbReference type="NCBI Taxonomy" id="393267"/>
    <lineage>
        <taxon>Bacteria</taxon>
        <taxon>Bacillati</taxon>
        <taxon>Actinomycetota</taxon>
        <taxon>Actinomycetes</taxon>
        <taxon>Micrococcales</taxon>
        <taxon>Microbacteriaceae</taxon>
        <taxon>Microterricola</taxon>
    </lineage>
</organism>
<dbReference type="PRINTS" id="PR00038">
    <property type="entry name" value="HTHLUXR"/>
</dbReference>
<dbReference type="Gene3D" id="1.25.40.10">
    <property type="entry name" value="Tetratricopeptide repeat domain"/>
    <property type="match status" value="1"/>
</dbReference>
<dbReference type="RefSeq" id="WP_130506770.1">
    <property type="nucleotide sequence ID" value="NZ_SHLC01000001.1"/>
</dbReference>
<dbReference type="PROSITE" id="PS00622">
    <property type="entry name" value="HTH_LUXR_1"/>
    <property type="match status" value="1"/>
</dbReference>
<dbReference type="PROSITE" id="PS50043">
    <property type="entry name" value="HTH_LUXR_2"/>
    <property type="match status" value="1"/>
</dbReference>
<sequence length="543" mass="57364">MSSSVALERGRTAFGAHRWADAFDALLEADRIEPLPAQDLERLSTSALLTGQETVGVDMATRAHEEFLAHGDSVAAARCAAWIGMFLSIRGDVAQGGGWLARGQRLVQESVEASSVAGLLLVPGGFGALEGGDIEGAARAFDAAWEVGVGFHDPDVLALSQLGQGQVRISRGQLSDGLALLDEAMVAVTAGEVSPVPSGIIYCAVIGSCRMAFDLRRAQEWTTALDHWCSDRPDMVLFSGMCQVHRAQLYTLHGAWNDAFSAARAAQARARRGDWNATFDALYEEGELHRLRGEVDAAAECYRLANETGFEPEPGLALLQLARGDARSAQSRIRRAVGGADPASRRRLLVALVEIELAVGDITAARAGADELVAITPSGAMPMLEAIANQCDGAVLIDEGDAGTALTRIRRAWVLWQGLDAPYEAARCRLLAARACRALGDEDSATMELAAARAAFAELGAMAELGVADELALAGAAVVTGPLTAREREVVRLVSAGKTNKAIAAELFISEKTVARHLSNIFAKLGLPSRAAATAYAYEHGLV</sequence>
<feature type="domain" description="HTH luxR-type" evidence="4">
    <location>
        <begin position="476"/>
        <end position="541"/>
    </location>
</feature>
<keyword evidence="2" id="KW-0238">DNA-binding</keyword>
<dbReference type="PANTHER" id="PTHR44688:SF16">
    <property type="entry name" value="DNA-BINDING TRANSCRIPTIONAL ACTIVATOR DEVR_DOSR"/>
    <property type="match status" value="1"/>
</dbReference>
<evidence type="ECO:0000256" key="2">
    <source>
        <dbReference type="ARBA" id="ARBA00023125"/>
    </source>
</evidence>
<dbReference type="Pfam" id="PF00196">
    <property type="entry name" value="GerE"/>
    <property type="match status" value="1"/>
</dbReference>
<name>A0A4Q8APK5_9MICO</name>
<evidence type="ECO:0000313" key="6">
    <source>
        <dbReference type="Proteomes" id="UP000291483"/>
    </source>
</evidence>
<keyword evidence="3" id="KW-0804">Transcription</keyword>
<evidence type="ECO:0000259" key="4">
    <source>
        <dbReference type="PROSITE" id="PS50043"/>
    </source>
</evidence>
<accession>A0A4Q8APK5</accession>
<dbReference type="GO" id="GO:0003677">
    <property type="term" value="F:DNA binding"/>
    <property type="evidence" value="ECO:0007669"/>
    <property type="project" value="UniProtKB-KW"/>
</dbReference>
<dbReference type="SUPFAM" id="SSF46894">
    <property type="entry name" value="C-terminal effector domain of the bipartite response regulators"/>
    <property type="match status" value="1"/>
</dbReference>
<protein>
    <submittedName>
        <fullName evidence="5">Regulatory LuxR family protein</fullName>
    </submittedName>
</protein>
<dbReference type="InterPro" id="IPR011990">
    <property type="entry name" value="TPR-like_helical_dom_sf"/>
</dbReference>
<dbReference type="GO" id="GO:0006355">
    <property type="term" value="P:regulation of DNA-templated transcription"/>
    <property type="evidence" value="ECO:0007669"/>
    <property type="project" value="InterPro"/>
</dbReference>
<dbReference type="InterPro" id="IPR016032">
    <property type="entry name" value="Sig_transdc_resp-reg_C-effctor"/>
</dbReference>
<reference evidence="5 6" key="1">
    <citation type="submission" date="2019-02" db="EMBL/GenBank/DDBJ databases">
        <title>Sequencing the genomes of 1000 actinobacteria strains.</title>
        <authorList>
            <person name="Klenk H.-P."/>
        </authorList>
    </citation>
    <scope>NUCLEOTIDE SEQUENCE [LARGE SCALE GENOMIC DNA]</scope>
    <source>
        <strain evidence="5 6">DSM 18319</strain>
    </source>
</reference>
<keyword evidence="1" id="KW-0805">Transcription regulation</keyword>
<dbReference type="InterPro" id="IPR036388">
    <property type="entry name" value="WH-like_DNA-bd_sf"/>
</dbReference>